<feature type="compositionally biased region" description="Low complexity" evidence="1">
    <location>
        <begin position="50"/>
        <end position="59"/>
    </location>
</feature>
<comment type="caution">
    <text evidence="2">The sequence shown here is derived from an EMBL/GenBank/DDBJ whole genome shotgun (WGS) entry which is preliminary data.</text>
</comment>
<feature type="region of interest" description="Disordered" evidence="1">
    <location>
        <begin position="50"/>
        <end position="106"/>
    </location>
</feature>
<protein>
    <submittedName>
        <fullName evidence="2">TBC1 domain family member 28</fullName>
    </submittedName>
</protein>
<reference evidence="2" key="1">
    <citation type="submission" date="2021-07" db="EMBL/GenBank/DDBJ databases">
        <authorList>
            <person name="Catto M.A."/>
            <person name="Jacobson A."/>
            <person name="Kennedy G."/>
            <person name="Labadie P."/>
            <person name="Hunt B.G."/>
            <person name="Srinivasan R."/>
        </authorList>
    </citation>
    <scope>NUCLEOTIDE SEQUENCE</scope>
    <source>
        <strain evidence="2">PL_HMW_Pooled</strain>
        <tissue evidence="2">Head</tissue>
    </source>
</reference>
<organism evidence="2 3">
    <name type="scientific">Frankliniella fusca</name>
    <dbReference type="NCBI Taxonomy" id="407009"/>
    <lineage>
        <taxon>Eukaryota</taxon>
        <taxon>Metazoa</taxon>
        <taxon>Ecdysozoa</taxon>
        <taxon>Arthropoda</taxon>
        <taxon>Hexapoda</taxon>
        <taxon>Insecta</taxon>
        <taxon>Pterygota</taxon>
        <taxon>Neoptera</taxon>
        <taxon>Paraneoptera</taxon>
        <taxon>Thysanoptera</taxon>
        <taxon>Terebrantia</taxon>
        <taxon>Thripoidea</taxon>
        <taxon>Thripidae</taxon>
        <taxon>Frankliniella</taxon>
    </lineage>
</organism>
<evidence type="ECO:0000313" key="3">
    <source>
        <dbReference type="Proteomes" id="UP001219518"/>
    </source>
</evidence>
<dbReference type="AlphaFoldDB" id="A0AAE1HLQ2"/>
<reference evidence="2" key="2">
    <citation type="journal article" date="2023" name="BMC Genomics">
        <title>Pest status, molecular evolution, and epigenetic factors derived from the genome assembly of Frankliniella fusca, a thysanopteran phytovirus vector.</title>
        <authorList>
            <person name="Catto M.A."/>
            <person name="Labadie P.E."/>
            <person name="Jacobson A.L."/>
            <person name="Kennedy G.G."/>
            <person name="Srinivasan R."/>
            <person name="Hunt B.G."/>
        </authorList>
    </citation>
    <scope>NUCLEOTIDE SEQUENCE</scope>
    <source>
        <strain evidence="2">PL_HMW_Pooled</strain>
    </source>
</reference>
<accession>A0AAE1HLQ2</accession>
<proteinExistence type="predicted"/>
<dbReference type="Proteomes" id="UP001219518">
    <property type="component" value="Unassembled WGS sequence"/>
</dbReference>
<gene>
    <name evidence="2" type="ORF">KUF71_001942</name>
</gene>
<sequence>MWTNYEEAKGMIESIIEGLAVEDTTLGSRTRFRVLNRVFKTFRIVSPSAAPHASPAFKSPGRHQAPRERRRGDLNAQAETTCCWRRRHGGDWPSETPKQDEEDVLSTRGRSDRIILLTKLLRNLNGGYAKVQHDETHKSSAVLTMDDGDGIPKQQNQGGGKQEHLCGCCVAFPEYNISADDYGIYPGECFHPAK</sequence>
<evidence type="ECO:0000256" key="1">
    <source>
        <dbReference type="SAM" id="MobiDB-lite"/>
    </source>
</evidence>
<keyword evidence="3" id="KW-1185">Reference proteome</keyword>
<evidence type="ECO:0000313" key="2">
    <source>
        <dbReference type="EMBL" id="KAK3923534.1"/>
    </source>
</evidence>
<name>A0AAE1HLQ2_9NEOP</name>
<dbReference type="EMBL" id="JAHWGI010001147">
    <property type="protein sequence ID" value="KAK3923534.1"/>
    <property type="molecule type" value="Genomic_DNA"/>
</dbReference>